<protein>
    <submittedName>
        <fullName evidence="6">Uncharacterized protein C57A7.06</fullName>
    </submittedName>
</protein>
<dbReference type="GO" id="GO:0032040">
    <property type="term" value="C:small-subunit processome"/>
    <property type="evidence" value="ECO:0007669"/>
    <property type="project" value="InterPro"/>
</dbReference>
<feature type="compositionally biased region" description="Basic and acidic residues" evidence="4">
    <location>
        <begin position="843"/>
        <end position="852"/>
    </location>
</feature>
<feature type="compositionally biased region" description="Basic and acidic residues" evidence="4">
    <location>
        <begin position="1"/>
        <end position="11"/>
    </location>
</feature>
<name>A0A1S2XWA8_CICAR</name>
<feature type="region of interest" description="Disordered" evidence="4">
    <location>
        <begin position="741"/>
        <end position="764"/>
    </location>
</feature>
<keyword evidence="2" id="KW-0597">Phosphoprotein</keyword>
<feature type="compositionally biased region" description="Basic and acidic residues" evidence="4">
    <location>
        <begin position="508"/>
        <end position="521"/>
    </location>
</feature>
<feature type="compositionally biased region" description="Basic residues" evidence="4">
    <location>
        <begin position="868"/>
        <end position="877"/>
    </location>
</feature>
<feature type="compositionally biased region" description="Acidic residues" evidence="4">
    <location>
        <begin position="431"/>
        <end position="444"/>
    </location>
</feature>
<feature type="compositionally biased region" description="Acidic residues" evidence="4">
    <location>
        <begin position="658"/>
        <end position="667"/>
    </location>
</feature>
<feature type="region of interest" description="Disordered" evidence="4">
    <location>
        <begin position="548"/>
        <end position="576"/>
    </location>
</feature>
<feature type="compositionally biased region" description="Acidic residues" evidence="4">
    <location>
        <begin position="50"/>
        <end position="67"/>
    </location>
</feature>
<feature type="compositionally biased region" description="Polar residues" evidence="4">
    <location>
        <begin position="567"/>
        <end position="576"/>
    </location>
</feature>
<dbReference type="KEGG" id="cam:101491846"/>
<keyword evidence="5" id="KW-1185">Reference proteome</keyword>
<evidence type="ECO:0000256" key="3">
    <source>
        <dbReference type="ARBA" id="ARBA00023242"/>
    </source>
</evidence>
<evidence type="ECO:0000256" key="4">
    <source>
        <dbReference type="SAM" id="MobiDB-lite"/>
    </source>
</evidence>
<feature type="compositionally biased region" description="Acidic residues" evidence="4">
    <location>
        <begin position="83"/>
        <end position="117"/>
    </location>
</feature>
<dbReference type="STRING" id="3827.A0A1S2XWA8"/>
<dbReference type="PANTHER" id="PTHR14150">
    <property type="entry name" value="U3 SMALL NUCLEOLAR RNA-ASSOCIATED PROTEIN 14"/>
    <property type="match status" value="1"/>
</dbReference>
<dbReference type="OrthoDB" id="277439at2759"/>
<proteinExistence type="predicted"/>
<comment type="subcellular location">
    <subcellularLocation>
        <location evidence="1">Nucleus</location>
        <location evidence="1">Nucleolus</location>
    </subcellularLocation>
</comment>
<dbReference type="GO" id="GO:0006364">
    <property type="term" value="P:rRNA processing"/>
    <property type="evidence" value="ECO:0007669"/>
    <property type="project" value="InterPro"/>
</dbReference>
<feature type="region of interest" description="Disordered" evidence="4">
    <location>
        <begin position="1"/>
        <end position="121"/>
    </location>
</feature>
<feature type="region of interest" description="Disordered" evidence="4">
    <location>
        <begin position="508"/>
        <end position="528"/>
    </location>
</feature>
<dbReference type="Proteomes" id="UP000087171">
    <property type="component" value="Chromosome Ca3"/>
</dbReference>
<dbReference type="eggNOG" id="KOG2172">
    <property type="taxonomic scope" value="Eukaryota"/>
</dbReference>
<keyword evidence="3" id="KW-0539">Nucleus</keyword>
<organism evidence="5 6">
    <name type="scientific">Cicer arietinum</name>
    <name type="common">Chickpea</name>
    <name type="synonym">Garbanzo</name>
    <dbReference type="NCBI Taxonomy" id="3827"/>
    <lineage>
        <taxon>Eukaryota</taxon>
        <taxon>Viridiplantae</taxon>
        <taxon>Streptophyta</taxon>
        <taxon>Embryophyta</taxon>
        <taxon>Tracheophyta</taxon>
        <taxon>Spermatophyta</taxon>
        <taxon>Magnoliopsida</taxon>
        <taxon>eudicotyledons</taxon>
        <taxon>Gunneridae</taxon>
        <taxon>Pentapetalae</taxon>
        <taxon>rosids</taxon>
        <taxon>fabids</taxon>
        <taxon>Fabales</taxon>
        <taxon>Fabaceae</taxon>
        <taxon>Papilionoideae</taxon>
        <taxon>50 kb inversion clade</taxon>
        <taxon>NPAAA clade</taxon>
        <taxon>Hologalegina</taxon>
        <taxon>IRL clade</taxon>
        <taxon>Cicereae</taxon>
        <taxon>Cicer</taxon>
    </lineage>
</organism>
<evidence type="ECO:0000256" key="1">
    <source>
        <dbReference type="ARBA" id="ARBA00004604"/>
    </source>
</evidence>
<dbReference type="PaxDb" id="3827-XP_004494927.1"/>
<feature type="region of interest" description="Disordered" evidence="4">
    <location>
        <begin position="843"/>
        <end position="877"/>
    </location>
</feature>
<evidence type="ECO:0000256" key="2">
    <source>
        <dbReference type="ARBA" id="ARBA00022553"/>
    </source>
</evidence>
<feature type="compositionally biased region" description="Basic and acidic residues" evidence="4">
    <location>
        <begin position="68"/>
        <end position="77"/>
    </location>
</feature>
<feature type="region of interest" description="Disordered" evidence="4">
    <location>
        <begin position="637"/>
        <end position="671"/>
    </location>
</feature>
<feature type="compositionally biased region" description="Basic and acidic residues" evidence="4">
    <location>
        <begin position="748"/>
        <end position="761"/>
    </location>
</feature>
<feature type="region of interest" description="Disordered" evidence="4">
    <location>
        <begin position="415"/>
        <end position="444"/>
    </location>
</feature>
<dbReference type="PANTHER" id="PTHR14150:SF12">
    <property type="entry name" value="U3 SMALL NUCLEOLAR RNA-ASSOCIATED PROTEIN 14 HOMOLOG A"/>
    <property type="match status" value="1"/>
</dbReference>
<dbReference type="InterPro" id="IPR006709">
    <property type="entry name" value="SSU_processome_Utp14"/>
</dbReference>
<reference evidence="5" key="1">
    <citation type="journal article" date="2013" name="Nat. Biotechnol.">
        <title>Draft genome sequence of chickpea (Cicer arietinum) provides a resource for trait improvement.</title>
        <authorList>
            <person name="Varshney R.K."/>
            <person name="Song C."/>
            <person name="Saxena R.K."/>
            <person name="Azam S."/>
            <person name="Yu S."/>
            <person name="Sharpe A.G."/>
            <person name="Cannon S."/>
            <person name="Baek J."/>
            <person name="Rosen B.D."/>
            <person name="Tar'an B."/>
            <person name="Millan T."/>
            <person name="Zhang X."/>
            <person name="Ramsay L.D."/>
            <person name="Iwata A."/>
            <person name="Wang Y."/>
            <person name="Nelson W."/>
            <person name="Farmer A.D."/>
            <person name="Gaur P.M."/>
            <person name="Soderlund C."/>
            <person name="Penmetsa R.V."/>
            <person name="Xu C."/>
            <person name="Bharti A.K."/>
            <person name="He W."/>
            <person name="Winter P."/>
            <person name="Zhao S."/>
            <person name="Hane J.K."/>
            <person name="Carrasquilla-Garcia N."/>
            <person name="Condie J.A."/>
            <person name="Upadhyaya H.D."/>
            <person name="Luo M.C."/>
            <person name="Thudi M."/>
            <person name="Gowda C.L."/>
            <person name="Singh N.P."/>
            <person name="Lichtenzveig J."/>
            <person name="Gali K.K."/>
            <person name="Rubio J."/>
            <person name="Nadarajan N."/>
            <person name="Dolezel J."/>
            <person name="Bansal K.C."/>
            <person name="Xu X."/>
            <person name="Edwards D."/>
            <person name="Zhang G."/>
            <person name="Kahl G."/>
            <person name="Gil J."/>
            <person name="Singh K.B."/>
            <person name="Datta S.K."/>
            <person name="Jackson S.A."/>
            <person name="Wang J."/>
            <person name="Cook D.R."/>
        </authorList>
    </citation>
    <scope>NUCLEOTIDE SEQUENCE [LARGE SCALE GENOMIC DNA]</scope>
    <source>
        <strain evidence="5">cv. CDC Frontier</strain>
    </source>
</reference>
<accession>A0A1S2XWA8</accession>
<gene>
    <name evidence="6" type="primary">LOC101491846</name>
</gene>
<sequence>MADKKRKERPNANRAKKKSKSSDIRLKKTGPRLPSSLKKEIQTLNPNNVDIDDVDSDVYEYEEDLPEEESKKNKRYDPVSVNDDLDSDFEDEDVQSDDEIGDDDDENALDDGSGEEDDGRHVRMLQGITGMPTETFEGNKKTMMKNTAVPELYPESEYNPSRDVLDGDGHVSIEDLLNSLRENPDYHKLRKRSQQIENNARTVYAPLPMADQAKVDRKVAYEISKKQVTKWQPIIQRNREAPTIYFDDQINLGFSTIGAIASEFEPRTDFEKKMAALVHDDKVMEAHKNDGSRLLELNKVSIEDETDRQNRIAKMRSLLFRHEMKAKHVKKIKSRTYHRLLKKDRLKAESSQLEMDNEAAKEYAIKRDRQRVEERMTLRHKNNKWFQHIKHRGLDKQDEGTLAAVKELGQIRSELTRKQHSMYNSSSSSEDTSDDDDDENTVDSDLDKANKLLIKAKQKTMKVLEEDEEIPQSGLLSLPFMRRGLEKRRAETIEDVNLTLQEYEDSMKKLEDSGGSEDPKDASTSGRRVFGMAKAKTIDAGNNKVKLDKFYDNSDSEDDLDARKSGNFENGGSDLAQTDVVNNSVLNQEVVDTRKQSVFKNFDEIVENPGPKTTYEVSIFASDTWKKAKNRSGIDTDIKKSPKFTEPVSHNIKNTEKELEEDSDTDNEGQMVDGILTSASKPSYELPSQEELIRQAFAADDVENDFEKDKQEILNEENPEPEKPLLLPGWGQWTHVQQKKGLPSWMLKKHEDDQRKREEALKKRKDAQLKNVIISEKLSKKAEKLHTKSLPYPFTSKEVYDQSMRMPIGPEFNPAIAIGSLNRPEVVKKPGVIIKPVEFEEVNPHDKPEQRTVKNKSKKAKGSDSKAIKKSKVKGKS</sequence>
<dbReference type="GeneID" id="101491846"/>
<dbReference type="AlphaFoldDB" id="A0A1S2XWA8"/>
<dbReference type="Pfam" id="PF04615">
    <property type="entry name" value="Utp14"/>
    <property type="match status" value="1"/>
</dbReference>
<dbReference type="RefSeq" id="XP_004494927.2">
    <property type="nucleotide sequence ID" value="XM_004494870.3"/>
</dbReference>
<reference evidence="6" key="2">
    <citation type="submission" date="2025-08" db="UniProtKB">
        <authorList>
            <consortium name="RefSeq"/>
        </authorList>
    </citation>
    <scope>IDENTIFICATION</scope>
    <source>
        <tissue evidence="6">Etiolated seedlings</tissue>
    </source>
</reference>
<evidence type="ECO:0000313" key="5">
    <source>
        <dbReference type="Proteomes" id="UP000087171"/>
    </source>
</evidence>
<evidence type="ECO:0000313" key="6">
    <source>
        <dbReference type="RefSeq" id="XP_004494927.2"/>
    </source>
</evidence>